<evidence type="ECO:0000313" key="2">
    <source>
        <dbReference type="EMBL" id="CAG7731607.1"/>
    </source>
</evidence>
<protein>
    <submittedName>
        <fullName evidence="2">Uncharacterized protein</fullName>
    </submittedName>
</protein>
<feature type="non-terminal residue" evidence="2">
    <location>
        <position position="1"/>
    </location>
</feature>
<dbReference type="EMBL" id="CAJVCH010216025">
    <property type="protein sequence ID" value="CAG7731607.1"/>
    <property type="molecule type" value="Genomic_DNA"/>
</dbReference>
<dbReference type="Proteomes" id="UP000708208">
    <property type="component" value="Unassembled WGS sequence"/>
</dbReference>
<comment type="caution">
    <text evidence="2">The sequence shown here is derived from an EMBL/GenBank/DDBJ whole genome shotgun (WGS) entry which is preliminary data.</text>
</comment>
<dbReference type="AlphaFoldDB" id="A0A8J2K3S0"/>
<proteinExistence type="predicted"/>
<accession>A0A8J2K3S0</accession>
<sequence>EEVELNGGTCCQGQSVPLDLDFWHPPPTNATACNVSLAGVFKKWSIPKSDMESAVEICSQACIWKQNGIISSRLLETVKMSNEKEISAQIRKVAPTYLSPSMMNMVLNYTRVHSQTAGFEKEISKRFNLADSTVVALRPCIGYWRLSIILYDALHEFCNPPETDDSRKIQTKASSSANKNSSVGW</sequence>
<feature type="compositionally biased region" description="Low complexity" evidence="1">
    <location>
        <begin position="172"/>
        <end position="185"/>
    </location>
</feature>
<feature type="region of interest" description="Disordered" evidence="1">
    <location>
        <begin position="162"/>
        <end position="185"/>
    </location>
</feature>
<evidence type="ECO:0000313" key="3">
    <source>
        <dbReference type="Proteomes" id="UP000708208"/>
    </source>
</evidence>
<keyword evidence="3" id="KW-1185">Reference proteome</keyword>
<gene>
    <name evidence="2" type="ORF">AFUS01_LOCUS20185</name>
</gene>
<name>A0A8J2K3S0_9HEXA</name>
<evidence type="ECO:0000256" key="1">
    <source>
        <dbReference type="SAM" id="MobiDB-lite"/>
    </source>
</evidence>
<organism evidence="2 3">
    <name type="scientific">Allacma fusca</name>
    <dbReference type="NCBI Taxonomy" id="39272"/>
    <lineage>
        <taxon>Eukaryota</taxon>
        <taxon>Metazoa</taxon>
        <taxon>Ecdysozoa</taxon>
        <taxon>Arthropoda</taxon>
        <taxon>Hexapoda</taxon>
        <taxon>Collembola</taxon>
        <taxon>Symphypleona</taxon>
        <taxon>Sminthuridae</taxon>
        <taxon>Allacma</taxon>
    </lineage>
</organism>
<reference evidence="2" key="1">
    <citation type="submission" date="2021-06" db="EMBL/GenBank/DDBJ databases">
        <authorList>
            <person name="Hodson N. C."/>
            <person name="Mongue J. A."/>
            <person name="Jaron S. K."/>
        </authorList>
    </citation>
    <scope>NUCLEOTIDE SEQUENCE</scope>
</reference>